<protein>
    <submittedName>
        <fullName evidence="1">Uncharacterized protein</fullName>
    </submittedName>
</protein>
<dbReference type="EMBL" id="MFAV01000030">
    <property type="protein sequence ID" value="OGD86162.1"/>
    <property type="molecule type" value="Genomic_DNA"/>
</dbReference>
<accession>A0A1F5G2Q2</accession>
<comment type="caution">
    <text evidence="1">The sequence shown here is derived from an EMBL/GenBank/DDBJ whole genome shotgun (WGS) entry which is preliminary data.</text>
</comment>
<dbReference type="AlphaFoldDB" id="A0A1F5G2Q2"/>
<name>A0A1F5G2Q2_9BACT</name>
<organism evidence="1 2">
    <name type="scientific">Candidatus Curtissbacteria bacterium RBG_16_39_7</name>
    <dbReference type="NCBI Taxonomy" id="1797707"/>
    <lineage>
        <taxon>Bacteria</taxon>
        <taxon>Candidatus Curtissiibacteriota</taxon>
    </lineage>
</organism>
<proteinExistence type="predicted"/>
<dbReference type="Proteomes" id="UP000176628">
    <property type="component" value="Unassembled WGS sequence"/>
</dbReference>
<evidence type="ECO:0000313" key="1">
    <source>
        <dbReference type="EMBL" id="OGD86162.1"/>
    </source>
</evidence>
<reference evidence="1 2" key="1">
    <citation type="journal article" date="2016" name="Nat. Commun.">
        <title>Thousands of microbial genomes shed light on interconnected biogeochemical processes in an aquifer system.</title>
        <authorList>
            <person name="Anantharaman K."/>
            <person name="Brown C.T."/>
            <person name="Hug L.A."/>
            <person name="Sharon I."/>
            <person name="Castelle C.J."/>
            <person name="Probst A.J."/>
            <person name="Thomas B.C."/>
            <person name="Singh A."/>
            <person name="Wilkins M.J."/>
            <person name="Karaoz U."/>
            <person name="Brodie E.L."/>
            <person name="Williams K.H."/>
            <person name="Hubbard S.S."/>
            <person name="Banfield J.F."/>
        </authorList>
    </citation>
    <scope>NUCLEOTIDE SEQUENCE [LARGE SCALE GENOMIC DNA]</scope>
</reference>
<sequence length="228" mass="25300">MKGGKMSYSIETLNRGRNDEFGFFGPDVNRVRLGDLPPMNFFQFCTCATNSLIISLEGATQTEREKIAKIVDWAILRVKDAKVRPTQTVVNPSRLQQVGGKALFACSSEDISLTAQEVFLPVDFYEEIKKAQAVGDEDRLCDLQDELLNAINVANGQEAKDFLVNPFKIRGSRICIGDMYEVNLVEFACFAADIMTGGFAGWESRGIPEEAKINLQKLAESVKIMAKT</sequence>
<evidence type="ECO:0000313" key="2">
    <source>
        <dbReference type="Proteomes" id="UP000176628"/>
    </source>
</evidence>
<gene>
    <name evidence="1" type="ORF">A2Z23_02040</name>
</gene>